<protein>
    <recommendedName>
        <fullName evidence="4">Lipocalin-like domain-containing protein</fullName>
    </recommendedName>
</protein>
<dbReference type="EMBL" id="VFIA01000083">
    <property type="protein sequence ID" value="MBC3795135.1"/>
    <property type="molecule type" value="Genomic_DNA"/>
</dbReference>
<evidence type="ECO:0000256" key="1">
    <source>
        <dbReference type="SAM" id="SignalP"/>
    </source>
</evidence>
<keyword evidence="3" id="KW-1185">Reference proteome</keyword>
<accession>A0ABR6WF07</accession>
<dbReference type="RefSeq" id="WP_186742294.1">
    <property type="nucleotide sequence ID" value="NZ_VFIA01000083.1"/>
</dbReference>
<evidence type="ECO:0008006" key="4">
    <source>
        <dbReference type="Google" id="ProtNLM"/>
    </source>
</evidence>
<reference evidence="2 3" key="1">
    <citation type="submission" date="2019-06" db="EMBL/GenBank/DDBJ databases">
        <title>Spirosoma utsteinense sp. nov. isolated from Antarctic ice-free soils.</title>
        <authorList>
            <person name="Tahon G."/>
        </authorList>
    </citation>
    <scope>NUCLEOTIDE SEQUENCE [LARGE SCALE GENOMIC DNA]</scope>
    <source>
        <strain evidence="2 3">LMG 31447</strain>
    </source>
</reference>
<keyword evidence="1" id="KW-0732">Signal</keyword>
<dbReference type="PROSITE" id="PS51257">
    <property type="entry name" value="PROKAR_LIPOPROTEIN"/>
    <property type="match status" value="1"/>
</dbReference>
<gene>
    <name evidence="2" type="ORF">FH603_5670</name>
</gene>
<feature type="chain" id="PRO_5046702843" description="Lipocalin-like domain-containing protein" evidence="1">
    <location>
        <begin position="25"/>
        <end position="144"/>
    </location>
</feature>
<dbReference type="Proteomes" id="UP000700732">
    <property type="component" value="Unassembled WGS sequence"/>
</dbReference>
<feature type="signal peptide" evidence="1">
    <location>
        <begin position="1"/>
        <end position="24"/>
    </location>
</feature>
<sequence>MRNILSFSNLIAVMSILSVLIVSCNQNEVATQKAIADKKAVGRWNLVGITSGWTGKTNPPIDNVELAIDQQQKAVIYENGKEMLTFQYSLEETKSGLVRYSITQKAGNSPIFYPPSRGNFRVNTKQLIIGDTGADGNDYTFTRD</sequence>
<proteinExistence type="predicted"/>
<organism evidence="2 3">
    <name type="scientific">Spirosoma utsteinense</name>
    <dbReference type="NCBI Taxonomy" id="2585773"/>
    <lineage>
        <taxon>Bacteria</taxon>
        <taxon>Pseudomonadati</taxon>
        <taxon>Bacteroidota</taxon>
        <taxon>Cytophagia</taxon>
        <taxon>Cytophagales</taxon>
        <taxon>Cytophagaceae</taxon>
        <taxon>Spirosoma</taxon>
    </lineage>
</organism>
<evidence type="ECO:0000313" key="2">
    <source>
        <dbReference type="EMBL" id="MBC3795135.1"/>
    </source>
</evidence>
<name>A0ABR6WF07_9BACT</name>
<comment type="caution">
    <text evidence="2">The sequence shown here is derived from an EMBL/GenBank/DDBJ whole genome shotgun (WGS) entry which is preliminary data.</text>
</comment>
<evidence type="ECO:0000313" key="3">
    <source>
        <dbReference type="Proteomes" id="UP000700732"/>
    </source>
</evidence>